<protein>
    <submittedName>
        <fullName evidence="9">2-keto-4-pentenoate hydratase/2-oxohepta-3-ene-1,7-dioic acid hydratase (Catechol pathway)</fullName>
    </submittedName>
</protein>
<organism evidence="9">
    <name type="scientific">Candidatus Kentrum sp. SD</name>
    <dbReference type="NCBI Taxonomy" id="2126332"/>
    <lineage>
        <taxon>Bacteria</taxon>
        <taxon>Pseudomonadati</taxon>
        <taxon>Pseudomonadota</taxon>
        <taxon>Gammaproteobacteria</taxon>
        <taxon>Candidatus Kentrum</taxon>
    </lineage>
</organism>
<dbReference type="Pfam" id="PF01557">
    <property type="entry name" value="FAA_hydrolase"/>
    <property type="match status" value="1"/>
</dbReference>
<dbReference type="EMBL" id="CAADFR010000004">
    <property type="protein sequence ID" value="VFK36661.1"/>
    <property type="molecule type" value="Genomic_DNA"/>
</dbReference>
<gene>
    <name evidence="11" type="ORF">BECKSD772D_GA0070982_10353</name>
    <name evidence="10" type="ORF">BECKSD772E_GA0070983_10052</name>
    <name evidence="9" type="ORF">BECKSD772F_GA0070984_10042</name>
</gene>
<evidence type="ECO:0000256" key="6">
    <source>
        <dbReference type="ARBA" id="ARBA00060569"/>
    </source>
</evidence>
<dbReference type="InterPro" id="IPR036663">
    <property type="entry name" value="Fumarylacetoacetase_C_sf"/>
</dbReference>
<accession>A0A450Y554</accession>
<proteinExistence type="inferred from homology"/>
<dbReference type="SUPFAM" id="SSF56529">
    <property type="entry name" value="FAH"/>
    <property type="match status" value="1"/>
</dbReference>
<evidence type="ECO:0000256" key="1">
    <source>
        <dbReference type="ARBA" id="ARBA00010211"/>
    </source>
</evidence>
<evidence type="ECO:0000256" key="5">
    <source>
        <dbReference type="ARBA" id="ARBA00057150"/>
    </source>
</evidence>
<evidence type="ECO:0000313" key="9">
    <source>
        <dbReference type="EMBL" id="VFK36661.1"/>
    </source>
</evidence>
<comment type="pathway">
    <text evidence="7">Aromatic compound metabolism; 4-hydroxyphenylacetate degradation; pyruvate and succinate semialdehyde from 4-hydroxyphenylacetate: step 5/7.</text>
</comment>
<dbReference type="GO" id="GO:0018800">
    <property type="term" value="F:5-oxopent-3-ene-1,2,5-tricarboxylate decarboxylase activity"/>
    <property type="evidence" value="ECO:0007669"/>
    <property type="project" value="UniProtKB-EC"/>
</dbReference>
<evidence type="ECO:0000256" key="2">
    <source>
        <dbReference type="ARBA" id="ARBA00022723"/>
    </source>
</evidence>
<dbReference type="PANTHER" id="PTHR11820">
    <property type="entry name" value="ACYLPYRUVASE"/>
    <property type="match status" value="1"/>
</dbReference>
<dbReference type="GO" id="GO:0019752">
    <property type="term" value="P:carboxylic acid metabolic process"/>
    <property type="evidence" value="ECO:0007669"/>
    <property type="project" value="UniProtKB-ARBA"/>
</dbReference>
<evidence type="ECO:0000313" key="11">
    <source>
        <dbReference type="EMBL" id="VFK79077.1"/>
    </source>
</evidence>
<evidence type="ECO:0000256" key="4">
    <source>
        <dbReference type="ARBA" id="ARBA00052790"/>
    </source>
</evidence>
<name>A0A450Y554_9GAMM</name>
<sequence>MSESASTLAYAGGTPALLPRRGIMSLMEFWFRLCPWVGRILVMKVVRFLTEDAHARFGADYQDGSAELLEGAIPIGFTPTGQRVKVKELLSPVLPVNIFCIGLNYQEHARETGSELPQYPIVFMKPTTTVIAPNEPIPLPKSCTRGPEVDFEGELAVIIGDTARDAREDDALRHVFGYTVANDVSARKWQRNAGGKQWIRGKGFDGFCPLGPVMVTADEIPDPQALAMRTWVNGEIMQENTTGDMIFSVARLIAYLSQDTTLLPGTIILTGTPWGVGYVRKPPRFLEDGDEVTVEIDGIGRLANPVRGT</sequence>
<comment type="similarity">
    <text evidence="1">Belongs to the FAH family.</text>
</comment>
<evidence type="ECO:0000259" key="8">
    <source>
        <dbReference type="Pfam" id="PF01557"/>
    </source>
</evidence>
<dbReference type="Gene3D" id="3.90.850.10">
    <property type="entry name" value="Fumarylacetoacetase-like, C-terminal domain"/>
    <property type="match status" value="1"/>
</dbReference>
<comment type="function">
    <text evidence="5">Decarboxylates OPET (5-oxo-pent-3-ene-1,2,5-tricarboxylic acid) into HHDD (2-hydroxy-hept-2,4-diene-1,7-dioate) and isomerizes it to OHED (2-oxo-hept-3-ene-1,7-dioate).</text>
</comment>
<evidence type="ECO:0000256" key="7">
    <source>
        <dbReference type="ARBA" id="ARBA00060680"/>
    </source>
</evidence>
<dbReference type="EMBL" id="CAADFU010000005">
    <property type="protein sequence ID" value="VFK40176.1"/>
    <property type="molecule type" value="Genomic_DNA"/>
</dbReference>
<dbReference type="GO" id="GO:0046872">
    <property type="term" value="F:metal ion binding"/>
    <property type="evidence" value="ECO:0007669"/>
    <property type="project" value="UniProtKB-KW"/>
</dbReference>
<keyword evidence="2" id="KW-0479">Metal-binding</keyword>
<dbReference type="FunFam" id="3.90.850.10:FF:000002">
    <property type="entry name" value="2-hydroxyhepta-2,4-diene-1,7-dioate isomerase"/>
    <property type="match status" value="1"/>
</dbReference>
<dbReference type="AlphaFoldDB" id="A0A450Y554"/>
<comment type="catalytic activity">
    <reaction evidence="3">
        <text>(3E,5R)-5-carboxy-2-oxohept-3-enedioate + H(+) = (4Z)-2-oxohept-4-enedioate + CO2</text>
        <dbReference type="Rhea" id="RHEA:14397"/>
        <dbReference type="ChEBI" id="CHEBI:15378"/>
        <dbReference type="ChEBI" id="CHEBI:16526"/>
        <dbReference type="ChEBI" id="CHEBI:87491"/>
        <dbReference type="ChEBI" id="CHEBI:87507"/>
        <dbReference type="EC" id="4.1.1.68"/>
    </reaction>
</comment>
<evidence type="ECO:0000313" key="10">
    <source>
        <dbReference type="EMBL" id="VFK40176.1"/>
    </source>
</evidence>
<feature type="domain" description="Fumarylacetoacetase-like C-terminal" evidence="8">
    <location>
        <begin position="98"/>
        <end position="307"/>
    </location>
</feature>
<dbReference type="GO" id="GO:0008704">
    <property type="term" value="F:5-carboxymethyl-2-hydroxymuconate delta-isomerase activity"/>
    <property type="evidence" value="ECO:0007669"/>
    <property type="project" value="UniProtKB-EC"/>
</dbReference>
<comment type="pathway">
    <text evidence="6">Aromatic compound metabolism; 4-hydroxyphenylacetate degradation; pyruvate and succinate semialdehyde from 4-hydroxyphenylacetate: step 4/7.</text>
</comment>
<dbReference type="EMBL" id="CAADHB010000035">
    <property type="protein sequence ID" value="VFK79077.1"/>
    <property type="molecule type" value="Genomic_DNA"/>
</dbReference>
<comment type="catalytic activity">
    <reaction evidence="4">
        <text>(2E,4Z)-5-hydroxypenta-2,4-diene-1,2,5-tricarboxylate = (3E,5R)-5-carboxy-2-oxohept-3-enedioate</text>
        <dbReference type="Rhea" id="RHEA:18813"/>
        <dbReference type="ChEBI" id="CHEBI:47961"/>
        <dbReference type="ChEBI" id="CHEBI:87491"/>
        <dbReference type="EC" id="5.3.3.10"/>
    </reaction>
</comment>
<dbReference type="InterPro" id="IPR011234">
    <property type="entry name" value="Fumarylacetoacetase-like_C"/>
</dbReference>
<reference evidence="9" key="1">
    <citation type="submission" date="2019-02" db="EMBL/GenBank/DDBJ databases">
        <authorList>
            <person name="Gruber-Vodicka R. H."/>
            <person name="Seah K. B. B."/>
        </authorList>
    </citation>
    <scope>NUCLEOTIDE SEQUENCE</scope>
    <source>
        <strain evidence="11">BECK_S127</strain>
        <strain evidence="10">BECK_S1320</strain>
        <strain evidence="9">BECK_S1321</strain>
    </source>
</reference>
<evidence type="ECO:0000256" key="3">
    <source>
        <dbReference type="ARBA" id="ARBA00051258"/>
    </source>
</evidence>